<dbReference type="SUPFAM" id="SSF54791">
    <property type="entry name" value="Eukaryotic type KH-domain (KH-domain type I)"/>
    <property type="match status" value="1"/>
</dbReference>
<dbReference type="Pfam" id="PF16544">
    <property type="entry name" value="STAR_dimer"/>
    <property type="match status" value="1"/>
</dbReference>
<feature type="region of interest" description="Disordered" evidence="3">
    <location>
        <begin position="317"/>
        <end position="368"/>
    </location>
</feature>
<dbReference type="Proteomes" id="UP000031036">
    <property type="component" value="Unassembled WGS sequence"/>
</dbReference>
<dbReference type="STRING" id="6265.A0A0B2W4I4"/>
<feature type="domain" description="K Homology" evidence="4">
    <location>
        <begin position="113"/>
        <end position="212"/>
    </location>
</feature>
<dbReference type="InterPro" id="IPR055256">
    <property type="entry name" value="KH_1_KHDC4/BBP-like"/>
</dbReference>
<gene>
    <name evidence="5" type="primary">gld-1</name>
    <name evidence="5" type="ORF">Tcan_06428</name>
</gene>
<evidence type="ECO:0000259" key="4">
    <source>
        <dbReference type="SMART" id="SM00322"/>
    </source>
</evidence>
<feature type="region of interest" description="Disordered" evidence="3">
    <location>
        <begin position="240"/>
        <end position="270"/>
    </location>
</feature>
<keyword evidence="6" id="KW-1185">Reference proteome</keyword>
<dbReference type="OrthoDB" id="6777263at2759"/>
<dbReference type="GO" id="GO:0048024">
    <property type="term" value="P:regulation of mRNA splicing, via spliceosome"/>
    <property type="evidence" value="ECO:0007669"/>
    <property type="project" value="TreeGrafter"/>
</dbReference>
<evidence type="ECO:0000313" key="6">
    <source>
        <dbReference type="Proteomes" id="UP000031036"/>
    </source>
</evidence>
<dbReference type="GO" id="GO:0003729">
    <property type="term" value="F:mRNA binding"/>
    <property type="evidence" value="ECO:0007669"/>
    <property type="project" value="TreeGrafter"/>
</dbReference>
<reference evidence="5 6" key="1">
    <citation type="submission" date="2014-11" db="EMBL/GenBank/DDBJ databases">
        <title>Genetic blueprint of the zoonotic pathogen Toxocara canis.</title>
        <authorList>
            <person name="Zhu X.-Q."/>
            <person name="Korhonen P.K."/>
            <person name="Cai H."/>
            <person name="Young N.D."/>
            <person name="Nejsum P."/>
            <person name="von Samson-Himmelstjerna G."/>
            <person name="Boag P.R."/>
            <person name="Tan P."/>
            <person name="Li Q."/>
            <person name="Min J."/>
            <person name="Yang Y."/>
            <person name="Wang X."/>
            <person name="Fang X."/>
            <person name="Hall R.S."/>
            <person name="Hofmann A."/>
            <person name="Sternberg P.W."/>
            <person name="Jex A.R."/>
            <person name="Gasser R.B."/>
        </authorList>
    </citation>
    <scope>NUCLEOTIDE SEQUENCE [LARGE SCALE GENOMIC DNA]</scope>
    <source>
        <strain evidence="5">PN_DK_2014</strain>
    </source>
</reference>
<accession>A0A0B2W4I4</accession>
<keyword evidence="2" id="KW-0694">RNA-binding</keyword>
<dbReference type="AlphaFoldDB" id="A0A0B2W4I4"/>
<dbReference type="Pfam" id="PF22675">
    <property type="entry name" value="KH-I_KHDC4-BBP"/>
    <property type="match status" value="1"/>
</dbReference>
<dbReference type="Gene3D" id="1.20.5.4010">
    <property type="match status" value="1"/>
</dbReference>
<comment type="caution">
    <text evidence="5">The sequence shown here is derived from an EMBL/GenBank/DDBJ whole genome shotgun (WGS) entry which is preliminary data.</text>
</comment>
<evidence type="ECO:0000256" key="2">
    <source>
        <dbReference type="ARBA" id="ARBA00022884"/>
    </source>
</evidence>
<evidence type="ECO:0000256" key="1">
    <source>
        <dbReference type="ARBA" id="ARBA00022473"/>
    </source>
</evidence>
<dbReference type="EMBL" id="JPKZ01000228">
    <property type="protein sequence ID" value="KHN88492.1"/>
    <property type="molecule type" value="Genomic_DNA"/>
</dbReference>
<dbReference type="GO" id="GO:0005634">
    <property type="term" value="C:nucleus"/>
    <property type="evidence" value="ECO:0007669"/>
    <property type="project" value="TreeGrafter"/>
</dbReference>
<proteinExistence type="predicted"/>
<dbReference type="Gene3D" id="3.30.1370.10">
    <property type="entry name" value="K Homology domain, type 1"/>
    <property type="match status" value="1"/>
</dbReference>
<dbReference type="InterPro" id="IPR036612">
    <property type="entry name" value="KH_dom_type_1_sf"/>
</dbReference>
<protein>
    <submittedName>
        <fullName evidence="5">Female germline-specific tumor suppressor gld-1</fullName>
    </submittedName>
</protein>
<evidence type="ECO:0000256" key="3">
    <source>
        <dbReference type="SAM" id="MobiDB-lite"/>
    </source>
</evidence>
<dbReference type="PANTHER" id="PTHR11208">
    <property type="entry name" value="RNA-BINDING PROTEIN RELATED"/>
    <property type="match status" value="1"/>
</dbReference>
<sequence>MDNRGNDVVGATNDRASRPMNGIETRVLCYPELSGTLHFASVRNKGDPEGQVQMMQYLSDLVDEKKQLSHMSAVFPYTHRVLDAEIARVHSCLFSEGISFEELSLPDPRGEPVTLQKKILIPQDEYPEHNFVGRILGPGGMTTKQLERATGCRIMVRGRGSTRHPRKEEKIHGRLNWKHPEELHVLIECKDTPNRVFLRMNACIGRIEKLIKPVPDGLDELKRKQLMQLAVFKGTYKPSKRLQPRGRCQVRSGASARSSPSNNQDVANDAPILGSAEDNFHYNLIMSQLYLDAAMAWMPPEAVRQVMDAVSHGANQLLTPAPTPPMLTPAESLSNEAHAPEVNPVWSDASEAAAVPPATPPNSLDLAN</sequence>
<evidence type="ECO:0000313" key="5">
    <source>
        <dbReference type="EMBL" id="KHN88492.1"/>
    </source>
</evidence>
<dbReference type="SMART" id="SM00322">
    <property type="entry name" value="KH"/>
    <property type="match status" value="1"/>
</dbReference>
<feature type="compositionally biased region" description="Polar residues" evidence="3">
    <location>
        <begin position="255"/>
        <end position="266"/>
    </location>
</feature>
<dbReference type="InterPro" id="IPR045071">
    <property type="entry name" value="BBP-like"/>
</dbReference>
<dbReference type="PANTHER" id="PTHR11208:SF125">
    <property type="entry name" value="KH DOMAIN-CONTAINING RNA-BINDING PROTEIN QKI"/>
    <property type="match status" value="1"/>
</dbReference>
<name>A0A0B2W4I4_TOXCA</name>
<organism evidence="5 6">
    <name type="scientific">Toxocara canis</name>
    <name type="common">Canine roundworm</name>
    <dbReference type="NCBI Taxonomy" id="6265"/>
    <lineage>
        <taxon>Eukaryota</taxon>
        <taxon>Metazoa</taxon>
        <taxon>Ecdysozoa</taxon>
        <taxon>Nematoda</taxon>
        <taxon>Chromadorea</taxon>
        <taxon>Rhabditida</taxon>
        <taxon>Spirurina</taxon>
        <taxon>Ascaridomorpha</taxon>
        <taxon>Ascaridoidea</taxon>
        <taxon>Toxocaridae</taxon>
        <taxon>Toxocara</taxon>
    </lineage>
</organism>
<dbReference type="InterPro" id="IPR032377">
    <property type="entry name" value="STAR_dimer"/>
</dbReference>
<dbReference type="InterPro" id="IPR004087">
    <property type="entry name" value="KH_dom"/>
</dbReference>
<keyword evidence="1" id="KW-0217">Developmental protein</keyword>